<sequence>MYPSGASEADRVVPHPRKIVVDKALCYVVREGRLLVFRHVDYSYEEVGIQVPAGTVRDGEDPADAALREAREETGLTGFRLVRKLGEVEYDGTPLRYEIQRRHVFHLELSGPAPERWPSQEDHDGQQEPTRFECFWIPLTAAHVLQAGQGALLGRLFD</sequence>
<proteinExistence type="predicted"/>
<name>A0ABQ4DW71_9ACTN</name>
<evidence type="ECO:0000256" key="1">
    <source>
        <dbReference type="ARBA" id="ARBA00022801"/>
    </source>
</evidence>
<dbReference type="CDD" id="cd04663">
    <property type="entry name" value="NUDIX_Hydrolase"/>
    <property type="match status" value="1"/>
</dbReference>
<accession>A0ABQ4DW71</accession>
<dbReference type="Proteomes" id="UP000646749">
    <property type="component" value="Unassembled WGS sequence"/>
</dbReference>
<evidence type="ECO:0000259" key="2">
    <source>
        <dbReference type="PROSITE" id="PS51462"/>
    </source>
</evidence>
<reference evidence="3 4" key="1">
    <citation type="submission" date="2021-01" db="EMBL/GenBank/DDBJ databases">
        <title>Whole genome shotgun sequence of Plantactinospora endophytica NBRC 110450.</title>
        <authorList>
            <person name="Komaki H."/>
            <person name="Tamura T."/>
        </authorList>
    </citation>
    <scope>NUCLEOTIDE SEQUENCE [LARGE SCALE GENOMIC DNA]</scope>
    <source>
        <strain evidence="3 4">NBRC 110450</strain>
    </source>
</reference>
<dbReference type="InterPro" id="IPR015797">
    <property type="entry name" value="NUDIX_hydrolase-like_dom_sf"/>
</dbReference>
<comment type="caution">
    <text evidence="3">The sequence shown here is derived from an EMBL/GenBank/DDBJ whole genome shotgun (WGS) entry which is preliminary data.</text>
</comment>
<evidence type="ECO:0000313" key="3">
    <source>
        <dbReference type="EMBL" id="GIG86673.1"/>
    </source>
</evidence>
<dbReference type="PROSITE" id="PS51462">
    <property type="entry name" value="NUDIX"/>
    <property type="match status" value="1"/>
</dbReference>
<organism evidence="3 4">
    <name type="scientific">Plantactinospora endophytica</name>
    <dbReference type="NCBI Taxonomy" id="673535"/>
    <lineage>
        <taxon>Bacteria</taxon>
        <taxon>Bacillati</taxon>
        <taxon>Actinomycetota</taxon>
        <taxon>Actinomycetes</taxon>
        <taxon>Micromonosporales</taxon>
        <taxon>Micromonosporaceae</taxon>
        <taxon>Plantactinospora</taxon>
    </lineage>
</organism>
<dbReference type="SUPFAM" id="SSF55811">
    <property type="entry name" value="Nudix"/>
    <property type="match status" value="1"/>
</dbReference>
<dbReference type="PROSITE" id="PS00893">
    <property type="entry name" value="NUDIX_BOX"/>
    <property type="match status" value="1"/>
</dbReference>
<protein>
    <recommendedName>
        <fullName evidence="2">Nudix hydrolase domain-containing protein</fullName>
    </recommendedName>
</protein>
<dbReference type="EMBL" id="BONW01000005">
    <property type="protein sequence ID" value="GIG86673.1"/>
    <property type="molecule type" value="Genomic_DNA"/>
</dbReference>
<dbReference type="InterPro" id="IPR000086">
    <property type="entry name" value="NUDIX_hydrolase_dom"/>
</dbReference>
<dbReference type="Pfam" id="PF00293">
    <property type="entry name" value="NUDIX"/>
    <property type="match status" value="1"/>
</dbReference>
<keyword evidence="1" id="KW-0378">Hydrolase</keyword>
<keyword evidence="4" id="KW-1185">Reference proteome</keyword>
<dbReference type="Gene3D" id="3.90.79.10">
    <property type="entry name" value="Nucleoside Triphosphate Pyrophosphohydrolase"/>
    <property type="match status" value="1"/>
</dbReference>
<feature type="domain" description="Nudix hydrolase" evidence="2">
    <location>
        <begin position="19"/>
        <end position="158"/>
    </location>
</feature>
<dbReference type="InterPro" id="IPR020084">
    <property type="entry name" value="NUDIX_hydrolase_CS"/>
</dbReference>
<evidence type="ECO:0000313" key="4">
    <source>
        <dbReference type="Proteomes" id="UP000646749"/>
    </source>
</evidence>
<gene>
    <name evidence="3" type="ORF">Pen02_16090</name>
</gene>